<evidence type="ECO:0000256" key="1">
    <source>
        <dbReference type="SAM" id="MobiDB-lite"/>
    </source>
</evidence>
<protein>
    <submittedName>
        <fullName evidence="2">Uncharacterized protein</fullName>
    </submittedName>
</protein>
<feature type="compositionally biased region" description="Low complexity" evidence="1">
    <location>
        <begin position="378"/>
        <end position="391"/>
    </location>
</feature>
<accession>A0A2Z6MWM6</accession>
<dbReference type="EMBL" id="DF973625">
    <property type="protein sequence ID" value="GAU36306.1"/>
    <property type="molecule type" value="Genomic_DNA"/>
</dbReference>
<dbReference type="OrthoDB" id="1747509at2759"/>
<proteinExistence type="predicted"/>
<dbReference type="PANTHER" id="PTHR37724">
    <property type="entry name" value="OS02G0564300 PROTEIN"/>
    <property type="match status" value="1"/>
</dbReference>
<name>A0A2Z6MWM6_TRISU</name>
<sequence>MNVLTPNVVQQLSFSFSKSLSCFEWQNKSKNVLSLTVTGTEPRSRSSVIRMGGGPRTYPGGVSKWQWRRMQAKKAKQLLKARLCRERQIYEMRKRAELQAAVSELERPWDVVEKPPKLFSIKADEQLKVLADRFQKPGGFDLWTENDGPQLFQTPDELPSARFFPKGVVHSIKPYMKVTSDDLLEGPDVLEDDGGDGYWSEGVDDGEGGFSSPTNYGKKGVNVGGRMRKNGNGRRYLSENVGRSHDAERTSALSGGRNELNVHGSMRKNGNERRYLSEDVDRSHDGEHSSHLTTGRNELNVRGGFRKNGNGRRYSSGDVAQSHDRERSSHLSTGRNESNARGGFRKNGNGRRYSSGEVDQSHYRERSSHLSTGRNESNVRGGFRKNGNGRRYSSGDADWSDDEEHSSSSNYGQNGLNVDTRTRKNGNGRKFISESVDGSDDAERSSPSRVRNGVSFDGKFGNKGSARRILSKDVDADRSNGSGDIRSRRKESGRRFMSKDVNGSNAMYAGGDGSGRTQRGNYSSAGKSYGKYPRRFSNNASRRVRDADSEIYDMGLQQDGSYQFLHSTE</sequence>
<feature type="region of interest" description="Disordered" evidence="1">
    <location>
        <begin position="205"/>
        <end position="544"/>
    </location>
</feature>
<feature type="compositionally biased region" description="Polar residues" evidence="1">
    <location>
        <begin position="515"/>
        <end position="526"/>
    </location>
</feature>
<reference evidence="3" key="1">
    <citation type="journal article" date="2017" name="Front. Plant Sci.">
        <title>Climate Clever Clovers: New Paradigm to Reduce the Environmental Footprint of Ruminants by Breeding Low Methanogenic Forages Utilizing Haplotype Variation.</title>
        <authorList>
            <person name="Kaur P."/>
            <person name="Appels R."/>
            <person name="Bayer P.E."/>
            <person name="Keeble-Gagnere G."/>
            <person name="Wang J."/>
            <person name="Hirakawa H."/>
            <person name="Shirasawa K."/>
            <person name="Vercoe P."/>
            <person name="Stefanova K."/>
            <person name="Durmic Z."/>
            <person name="Nichols P."/>
            <person name="Revell C."/>
            <person name="Isobe S.N."/>
            <person name="Edwards D."/>
            <person name="Erskine W."/>
        </authorList>
    </citation>
    <scope>NUCLEOTIDE SEQUENCE [LARGE SCALE GENOMIC DNA]</scope>
    <source>
        <strain evidence="3">cv. Daliak</strain>
    </source>
</reference>
<dbReference type="AlphaFoldDB" id="A0A2Z6MWM6"/>
<feature type="compositionally biased region" description="Low complexity" evidence="1">
    <location>
        <begin position="300"/>
        <end position="313"/>
    </location>
</feature>
<dbReference type="Proteomes" id="UP000242715">
    <property type="component" value="Unassembled WGS sequence"/>
</dbReference>
<keyword evidence="3" id="KW-1185">Reference proteome</keyword>
<gene>
    <name evidence="2" type="ORF">TSUD_353500</name>
</gene>
<feature type="compositionally biased region" description="Basic and acidic residues" evidence="1">
    <location>
        <begin position="269"/>
        <end position="290"/>
    </location>
</feature>
<evidence type="ECO:0000313" key="2">
    <source>
        <dbReference type="EMBL" id="GAU36306.1"/>
    </source>
</evidence>
<feature type="compositionally biased region" description="Low complexity" evidence="1">
    <location>
        <begin position="339"/>
        <end position="352"/>
    </location>
</feature>
<feature type="compositionally biased region" description="Polar residues" evidence="1">
    <location>
        <begin position="410"/>
        <end position="419"/>
    </location>
</feature>
<organism evidence="2 3">
    <name type="scientific">Trifolium subterraneum</name>
    <name type="common">Subterranean clover</name>
    <dbReference type="NCBI Taxonomy" id="3900"/>
    <lineage>
        <taxon>Eukaryota</taxon>
        <taxon>Viridiplantae</taxon>
        <taxon>Streptophyta</taxon>
        <taxon>Embryophyta</taxon>
        <taxon>Tracheophyta</taxon>
        <taxon>Spermatophyta</taxon>
        <taxon>Magnoliopsida</taxon>
        <taxon>eudicotyledons</taxon>
        <taxon>Gunneridae</taxon>
        <taxon>Pentapetalae</taxon>
        <taxon>rosids</taxon>
        <taxon>fabids</taxon>
        <taxon>Fabales</taxon>
        <taxon>Fabaceae</taxon>
        <taxon>Papilionoideae</taxon>
        <taxon>50 kb inversion clade</taxon>
        <taxon>NPAAA clade</taxon>
        <taxon>Hologalegina</taxon>
        <taxon>IRL clade</taxon>
        <taxon>Trifolieae</taxon>
        <taxon>Trifolium</taxon>
    </lineage>
</organism>
<evidence type="ECO:0000313" key="3">
    <source>
        <dbReference type="Proteomes" id="UP000242715"/>
    </source>
</evidence>
<dbReference type="PANTHER" id="PTHR37724:SF1">
    <property type="entry name" value="OS02G0564300 PROTEIN"/>
    <property type="match status" value="1"/>
</dbReference>
<feature type="compositionally biased region" description="Basic and acidic residues" evidence="1">
    <location>
        <begin position="359"/>
        <end position="368"/>
    </location>
</feature>